<sequence length="378" mass="41188">MLLVKNGNVYLGQGRYEAGWDVLCDGPVIAGVGPGLSAAGADVIDASGRSVYPGVVLGLCAVGAMNFSDRPRDINEAAEPVCPEMNIRHAFDIRELKRQRFARDGITSYGLCPGTNALIAGQMALIHVAGERTAELFLADRMAVKANYTQAVKDTFKDKNGPATRMSMYQHMDEAFRAAAEYMGKKDRDYDEGKEVLCRVLKKEIPFVVAAETPLEIESVIDIGKKYDLRMVITGAYGICDFADEVMARGWHVMLGDSTYNMAGIKGHVDLKRLVGLYRKGLSLSLFCSGDVGYPPAYEQVWWTAALMSQAGATGDELMDMLTQNPARALGVEHLVGALETGRQADLIICRGNPAVRFDNYIDETIVAGRPVFAREGK</sequence>
<dbReference type="SUPFAM" id="SSF51338">
    <property type="entry name" value="Composite domain of metallo-dependent hydrolases"/>
    <property type="match status" value="1"/>
</dbReference>
<evidence type="ECO:0000313" key="3">
    <source>
        <dbReference type="Proteomes" id="UP000824073"/>
    </source>
</evidence>
<dbReference type="EMBL" id="DVMR01000047">
    <property type="protein sequence ID" value="HIU43828.1"/>
    <property type="molecule type" value="Genomic_DNA"/>
</dbReference>
<dbReference type="InterPro" id="IPR051781">
    <property type="entry name" value="Metallo-dep_Hydrolase"/>
</dbReference>
<organism evidence="2 3">
    <name type="scientific">Candidatus Ventrousia excrementavium</name>
    <dbReference type="NCBI Taxonomy" id="2840961"/>
    <lineage>
        <taxon>Bacteria</taxon>
        <taxon>Bacillati</taxon>
        <taxon>Bacillota</taxon>
        <taxon>Clostridia</taxon>
        <taxon>Eubacteriales</taxon>
        <taxon>Clostridiaceae</taxon>
        <taxon>Clostridiaceae incertae sedis</taxon>
        <taxon>Candidatus Ventrousia</taxon>
    </lineage>
</organism>
<comment type="caution">
    <text evidence="2">The sequence shown here is derived from an EMBL/GenBank/DDBJ whole genome shotgun (WGS) entry which is preliminary data.</text>
</comment>
<accession>A0A9D1LKA7</accession>
<evidence type="ECO:0000313" key="2">
    <source>
        <dbReference type="EMBL" id="HIU43828.1"/>
    </source>
</evidence>
<dbReference type="InterPro" id="IPR006680">
    <property type="entry name" value="Amidohydro-rel"/>
</dbReference>
<evidence type="ECO:0000259" key="1">
    <source>
        <dbReference type="Pfam" id="PF01979"/>
    </source>
</evidence>
<dbReference type="PANTHER" id="PTHR43135">
    <property type="entry name" value="ALPHA-D-RIBOSE 1-METHYLPHOSPHONATE 5-TRIPHOSPHATE DIPHOSPHATASE"/>
    <property type="match status" value="1"/>
</dbReference>
<name>A0A9D1LKA7_9CLOT</name>
<dbReference type="InterPro" id="IPR011059">
    <property type="entry name" value="Metal-dep_hydrolase_composite"/>
</dbReference>
<dbReference type="PANTHER" id="PTHR43135:SF3">
    <property type="entry name" value="ALPHA-D-RIBOSE 1-METHYLPHOSPHONATE 5-TRIPHOSPHATE DIPHOSPHATASE"/>
    <property type="match status" value="1"/>
</dbReference>
<dbReference type="AlphaFoldDB" id="A0A9D1LKA7"/>
<dbReference type="Gene3D" id="3.20.20.140">
    <property type="entry name" value="Metal-dependent hydrolases"/>
    <property type="match status" value="1"/>
</dbReference>
<dbReference type="Gene3D" id="2.30.40.10">
    <property type="entry name" value="Urease, subunit C, domain 1"/>
    <property type="match status" value="1"/>
</dbReference>
<dbReference type="Pfam" id="PF01979">
    <property type="entry name" value="Amidohydro_1"/>
    <property type="match status" value="1"/>
</dbReference>
<dbReference type="GO" id="GO:0016810">
    <property type="term" value="F:hydrolase activity, acting on carbon-nitrogen (but not peptide) bonds"/>
    <property type="evidence" value="ECO:0007669"/>
    <property type="project" value="InterPro"/>
</dbReference>
<reference evidence="2" key="1">
    <citation type="submission" date="2020-10" db="EMBL/GenBank/DDBJ databases">
        <authorList>
            <person name="Gilroy R."/>
        </authorList>
    </citation>
    <scope>NUCLEOTIDE SEQUENCE</scope>
    <source>
        <strain evidence="2">CHK191-8634</strain>
    </source>
</reference>
<dbReference type="Proteomes" id="UP000824073">
    <property type="component" value="Unassembled WGS sequence"/>
</dbReference>
<proteinExistence type="predicted"/>
<dbReference type="InterPro" id="IPR032466">
    <property type="entry name" value="Metal_Hydrolase"/>
</dbReference>
<gene>
    <name evidence="2" type="ORF">IAB67_05965</name>
</gene>
<reference evidence="2" key="2">
    <citation type="journal article" date="2021" name="PeerJ">
        <title>Extensive microbial diversity within the chicken gut microbiome revealed by metagenomics and culture.</title>
        <authorList>
            <person name="Gilroy R."/>
            <person name="Ravi A."/>
            <person name="Getino M."/>
            <person name="Pursley I."/>
            <person name="Horton D.L."/>
            <person name="Alikhan N.F."/>
            <person name="Baker D."/>
            <person name="Gharbi K."/>
            <person name="Hall N."/>
            <person name="Watson M."/>
            <person name="Adriaenssens E.M."/>
            <person name="Foster-Nyarko E."/>
            <person name="Jarju S."/>
            <person name="Secka A."/>
            <person name="Antonio M."/>
            <person name="Oren A."/>
            <person name="Chaudhuri R.R."/>
            <person name="La Ragione R."/>
            <person name="Hildebrand F."/>
            <person name="Pallen M.J."/>
        </authorList>
    </citation>
    <scope>NUCLEOTIDE SEQUENCE</scope>
    <source>
        <strain evidence="2">CHK191-8634</strain>
    </source>
</reference>
<feature type="domain" description="Amidohydrolase-related" evidence="1">
    <location>
        <begin position="142"/>
        <end position="372"/>
    </location>
</feature>
<protein>
    <submittedName>
        <fullName evidence="2">Amidohydrolase family protein</fullName>
    </submittedName>
</protein>
<dbReference type="SUPFAM" id="SSF51556">
    <property type="entry name" value="Metallo-dependent hydrolases"/>
    <property type="match status" value="1"/>
</dbReference>